<dbReference type="PANTHER" id="PTHR43727">
    <property type="entry name" value="DIAMINOPIMELATE DECARBOXYLASE"/>
    <property type="match status" value="1"/>
</dbReference>
<dbReference type="SUPFAM" id="SSF51419">
    <property type="entry name" value="PLP-binding barrel"/>
    <property type="match status" value="1"/>
</dbReference>
<dbReference type="GO" id="GO:0008836">
    <property type="term" value="F:diaminopimelate decarboxylase activity"/>
    <property type="evidence" value="ECO:0007669"/>
    <property type="project" value="InterPro"/>
</dbReference>
<dbReference type="PROSITE" id="PS00879">
    <property type="entry name" value="ODR_DC_2_2"/>
    <property type="match status" value="1"/>
</dbReference>
<feature type="active site" description="Proton donor" evidence="5">
    <location>
        <position position="368"/>
    </location>
</feature>
<dbReference type="Gene3D" id="2.40.37.10">
    <property type="entry name" value="Lyase, Ornithine Decarboxylase, Chain A, domain 1"/>
    <property type="match status" value="1"/>
</dbReference>
<keyword evidence="2" id="KW-0210">Decarboxylase</keyword>
<gene>
    <name evidence="9" type="primary">btrK</name>
    <name evidence="9" type="ORF">MBUL_04116</name>
</gene>
<accession>A0A679JF19</accession>
<evidence type="ECO:0000256" key="5">
    <source>
        <dbReference type="PIRSR" id="PIRSR600183-50"/>
    </source>
</evidence>
<evidence type="ECO:0000256" key="3">
    <source>
        <dbReference type="ARBA" id="ARBA00022898"/>
    </source>
</evidence>
<feature type="domain" description="Orn/DAP/Arg decarboxylase 2 C-terminal" evidence="7">
    <location>
        <begin position="43"/>
        <end position="395"/>
    </location>
</feature>
<dbReference type="AlphaFoldDB" id="A0A679JF19"/>
<comment type="similarity">
    <text evidence="6">Belongs to the Orn/Lys/Arg decarboxylase class-II family.</text>
</comment>
<sequence>MSDPIGDSLADRLVSANFSRRDGVLHVGGLDLRGLAKTHGTPFFVYDADLLRRAYRDLARAVAGFAVVDYSVKANPAPAIIRVFRDEGAGAEIASAAEFAASWAAGVDPRHILFAGPGKSDADIEATVAGGIGEIHLENHEEMVRVAAAAERHGTVQRVAIRINPGPDAQGGAMRMGGKPSPFGFDEEELEAIVDAVEAEPRLHLSGIHLFAGTQGLMAATLLSQWAYGLSLAERVADRIARPLETIDLGGGLGIPYFSTDTALDLGAVRDGMPALIARVTSDPRLREARIVLEPGRFLAGPAGLYVARVRAVKLSRGSRFVITDGGMHHHLAASGNLGQVVKRDYPVTSVVDRGGPRSPCAVVGPLCTPLDMLSRATPLPDLAAGDLVAVLQSGAYGLTASPTGFLSHPRPAELLVDEGRVREIGTAGRPAD</sequence>
<protein>
    <submittedName>
        <fullName evidence="9">L-glutamyl-[BtrI acyl-carrier protein] decarboxylase</fullName>
        <ecNumber evidence="9">4.1.1.95</ecNumber>
    </submittedName>
</protein>
<dbReference type="Gene3D" id="3.20.20.10">
    <property type="entry name" value="Alanine racemase"/>
    <property type="match status" value="1"/>
</dbReference>
<dbReference type="InterPro" id="IPR022657">
    <property type="entry name" value="De-COase2_CS"/>
</dbReference>
<dbReference type="InterPro" id="IPR000183">
    <property type="entry name" value="Orn/DAP/Arg_de-COase"/>
</dbReference>
<comment type="cofactor">
    <cofactor evidence="1 5">
        <name>pyridoxal 5'-phosphate</name>
        <dbReference type="ChEBI" id="CHEBI:597326"/>
    </cofactor>
</comment>
<reference evidence="9" key="1">
    <citation type="submission" date="2019-12" db="EMBL/GenBank/DDBJ databases">
        <authorList>
            <person name="Cremers G."/>
        </authorList>
    </citation>
    <scope>NUCLEOTIDE SEQUENCE</scope>
    <source>
        <strain evidence="9">Mbul1</strain>
    </source>
</reference>
<evidence type="ECO:0000256" key="4">
    <source>
        <dbReference type="ARBA" id="ARBA00023239"/>
    </source>
</evidence>
<dbReference type="CDD" id="cd06839">
    <property type="entry name" value="PLPDE_III_Btrk_like"/>
    <property type="match status" value="1"/>
</dbReference>
<dbReference type="PRINTS" id="PR01181">
    <property type="entry name" value="DAPDCRBXLASE"/>
</dbReference>
<dbReference type="InterPro" id="IPR029066">
    <property type="entry name" value="PLP-binding_barrel"/>
</dbReference>
<dbReference type="PANTHER" id="PTHR43727:SF2">
    <property type="entry name" value="GROUP IV DECARBOXYLASE"/>
    <property type="match status" value="1"/>
</dbReference>
<evidence type="ECO:0000256" key="2">
    <source>
        <dbReference type="ARBA" id="ARBA00022793"/>
    </source>
</evidence>
<dbReference type="Pfam" id="PF00278">
    <property type="entry name" value="Orn_DAP_Arg_deC"/>
    <property type="match status" value="1"/>
</dbReference>
<evidence type="ECO:0000313" key="9">
    <source>
        <dbReference type="EMBL" id="CAA2107346.1"/>
    </source>
</evidence>
<dbReference type="GO" id="GO:0009089">
    <property type="term" value="P:lysine biosynthetic process via diaminopimelate"/>
    <property type="evidence" value="ECO:0007669"/>
    <property type="project" value="InterPro"/>
</dbReference>
<keyword evidence="3 5" id="KW-0663">Pyridoxal phosphate</keyword>
<dbReference type="InterPro" id="IPR002986">
    <property type="entry name" value="DAP_deCOOHase_LysA"/>
</dbReference>
<evidence type="ECO:0000256" key="6">
    <source>
        <dbReference type="RuleBase" id="RU003737"/>
    </source>
</evidence>
<dbReference type="PRINTS" id="PR01179">
    <property type="entry name" value="ODADCRBXLASE"/>
</dbReference>
<dbReference type="EMBL" id="LR743504">
    <property type="protein sequence ID" value="CAA2107346.1"/>
    <property type="molecule type" value="Genomic_DNA"/>
</dbReference>
<keyword evidence="4 9" id="KW-0456">Lyase</keyword>
<organism evidence="9">
    <name type="scientific">Methylobacterium bullatum</name>
    <dbReference type="NCBI Taxonomy" id="570505"/>
    <lineage>
        <taxon>Bacteria</taxon>
        <taxon>Pseudomonadati</taxon>
        <taxon>Pseudomonadota</taxon>
        <taxon>Alphaproteobacteria</taxon>
        <taxon>Hyphomicrobiales</taxon>
        <taxon>Methylobacteriaceae</taxon>
        <taxon>Methylobacterium</taxon>
    </lineage>
</organism>
<dbReference type="EC" id="4.1.1.95" evidence="9"/>
<dbReference type="Pfam" id="PF02784">
    <property type="entry name" value="Orn_Arg_deC_N"/>
    <property type="match status" value="1"/>
</dbReference>
<feature type="modified residue" description="N6-(pyridoxal phosphate)lysine" evidence="5">
    <location>
        <position position="73"/>
    </location>
</feature>
<evidence type="ECO:0000259" key="7">
    <source>
        <dbReference type="Pfam" id="PF00278"/>
    </source>
</evidence>
<dbReference type="InterPro" id="IPR009006">
    <property type="entry name" value="Ala_racemase/Decarboxylase_C"/>
</dbReference>
<evidence type="ECO:0000256" key="1">
    <source>
        <dbReference type="ARBA" id="ARBA00001933"/>
    </source>
</evidence>
<dbReference type="InterPro" id="IPR022644">
    <property type="entry name" value="De-COase2_N"/>
</dbReference>
<evidence type="ECO:0000259" key="8">
    <source>
        <dbReference type="Pfam" id="PF02784"/>
    </source>
</evidence>
<name>A0A679JF19_9HYPH</name>
<dbReference type="InterPro" id="IPR022643">
    <property type="entry name" value="De-COase2_C"/>
</dbReference>
<feature type="domain" description="Orn/DAP/Arg decarboxylase 2 N-terminal" evidence="8">
    <location>
        <begin position="51"/>
        <end position="300"/>
    </location>
</feature>
<dbReference type="SUPFAM" id="SSF50621">
    <property type="entry name" value="Alanine racemase C-terminal domain-like"/>
    <property type="match status" value="1"/>
</dbReference>
<proteinExistence type="inferred from homology"/>